<organism evidence="2 3">
    <name type="scientific">Planctopirus ephydatiae</name>
    <dbReference type="NCBI Taxonomy" id="2528019"/>
    <lineage>
        <taxon>Bacteria</taxon>
        <taxon>Pseudomonadati</taxon>
        <taxon>Planctomycetota</taxon>
        <taxon>Planctomycetia</taxon>
        <taxon>Planctomycetales</taxon>
        <taxon>Planctomycetaceae</taxon>
        <taxon>Planctopirus</taxon>
    </lineage>
</organism>
<feature type="compositionally biased region" description="Basic and acidic residues" evidence="1">
    <location>
        <begin position="17"/>
        <end position="36"/>
    </location>
</feature>
<feature type="region of interest" description="Disordered" evidence="1">
    <location>
        <begin position="1"/>
        <end position="36"/>
    </location>
</feature>
<accession>A0A518GJC9</accession>
<gene>
    <name evidence="2" type="ORF">Spb1_05250</name>
</gene>
<reference evidence="2 3" key="1">
    <citation type="submission" date="2019-02" db="EMBL/GenBank/DDBJ databases">
        <title>Deep-cultivation of Planctomycetes and their phenomic and genomic characterization uncovers novel biology.</title>
        <authorList>
            <person name="Wiegand S."/>
            <person name="Jogler M."/>
            <person name="Boedeker C."/>
            <person name="Pinto D."/>
            <person name="Vollmers J."/>
            <person name="Rivas-Marin E."/>
            <person name="Kohn T."/>
            <person name="Peeters S.H."/>
            <person name="Heuer A."/>
            <person name="Rast P."/>
            <person name="Oberbeckmann S."/>
            <person name="Bunk B."/>
            <person name="Jeske O."/>
            <person name="Meyerdierks A."/>
            <person name="Storesund J.E."/>
            <person name="Kallscheuer N."/>
            <person name="Luecker S."/>
            <person name="Lage O.M."/>
            <person name="Pohl T."/>
            <person name="Merkel B.J."/>
            <person name="Hornburger P."/>
            <person name="Mueller R.-W."/>
            <person name="Bruemmer F."/>
            <person name="Labrenz M."/>
            <person name="Spormann A.M."/>
            <person name="Op den Camp H."/>
            <person name="Overmann J."/>
            <person name="Amann R."/>
            <person name="Jetten M.S.M."/>
            <person name="Mascher T."/>
            <person name="Medema M.H."/>
            <person name="Devos D.P."/>
            <person name="Kaster A.-K."/>
            <person name="Ovreas L."/>
            <person name="Rohde M."/>
            <person name="Galperin M.Y."/>
            <person name="Jogler C."/>
        </authorList>
    </citation>
    <scope>NUCLEOTIDE SEQUENCE [LARGE SCALE GENOMIC DNA]</scope>
    <source>
        <strain evidence="2 3">Spb1</strain>
    </source>
</reference>
<evidence type="ECO:0000313" key="2">
    <source>
        <dbReference type="EMBL" id="QDV28660.1"/>
    </source>
</evidence>
<sequence length="376" mass="42416">MSKDQKKHQKAIKREKKKEDASRSYQERLSRHQERLSRHQEMLSRQRMNSLYPGISFAGEADPKFEELIRSTVAGLPFHSSCFPEWERDVYRVMKARGFPRACGKLRDLDKDAAKAGALPVDHEFMSSYGSKVFERCGCELVPFLLKNDVCFQPTDRDFVARFCKLDEVSMAGKSVFTSPYRPVSIINGVSYTVCFSNHAIEQIANRVHPTWQGYAGHGDVFALLHDTTHFVGCEILGESGRSQPAVAMFQRYLPSASVRAISTQSLVAAFCDDDGSGRYILIGYLPVALHDGFSVAKTYLRPGWCKTPEYLSYFNKSVPYDVGELLRSIGTEEHPANGFLHSHPDILRFFHLGGFPQVRCGSDDCFSHVKPVQPL</sequence>
<evidence type="ECO:0000313" key="3">
    <source>
        <dbReference type="Proteomes" id="UP000315349"/>
    </source>
</evidence>
<dbReference type="OrthoDB" id="9804921at2"/>
<evidence type="ECO:0000256" key="1">
    <source>
        <dbReference type="SAM" id="MobiDB-lite"/>
    </source>
</evidence>
<keyword evidence="3" id="KW-1185">Reference proteome</keyword>
<dbReference type="EMBL" id="CP036299">
    <property type="protein sequence ID" value="QDV28660.1"/>
    <property type="molecule type" value="Genomic_DNA"/>
</dbReference>
<name>A0A518GJC9_9PLAN</name>
<protein>
    <submittedName>
        <fullName evidence="2">Uncharacterized protein</fullName>
    </submittedName>
</protein>
<dbReference type="RefSeq" id="WP_145295323.1">
    <property type="nucleotide sequence ID" value="NZ_CP036299.1"/>
</dbReference>
<dbReference type="KEGG" id="peh:Spb1_05250"/>
<dbReference type="Proteomes" id="UP000315349">
    <property type="component" value="Chromosome"/>
</dbReference>
<dbReference type="AlphaFoldDB" id="A0A518GJC9"/>
<feature type="compositionally biased region" description="Basic residues" evidence="1">
    <location>
        <begin position="1"/>
        <end position="16"/>
    </location>
</feature>
<proteinExistence type="predicted"/>